<dbReference type="InterPro" id="IPR008991">
    <property type="entry name" value="Translation_prot_SH3-like_sf"/>
</dbReference>
<keyword evidence="3" id="KW-0804">Transcription</keyword>
<dbReference type="Gene3D" id="3.30.70.940">
    <property type="entry name" value="NusG, N-terminal domain"/>
    <property type="match status" value="1"/>
</dbReference>
<protein>
    <submittedName>
        <fullName evidence="5">UpxY family transcription antiterminator</fullName>
    </submittedName>
</protein>
<dbReference type="InterPro" id="IPR006645">
    <property type="entry name" value="NGN-like_dom"/>
</dbReference>
<dbReference type="SUPFAM" id="SSF82679">
    <property type="entry name" value="N-utilization substance G protein NusG, N-terminal domain"/>
    <property type="match status" value="1"/>
</dbReference>
<evidence type="ECO:0000256" key="3">
    <source>
        <dbReference type="ARBA" id="ARBA00023163"/>
    </source>
</evidence>
<feature type="domain" description="KOW" evidence="4">
    <location>
        <begin position="114"/>
        <end position="141"/>
    </location>
</feature>
<evidence type="ECO:0000259" key="4">
    <source>
        <dbReference type="SMART" id="SM00739"/>
    </source>
</evidence>
<keyword evidence="6" id="KW-1185">Reference proteome</keyword>
<dbReference type="Proteomes" id="UP000284120">
    <property type="component" value="Unassembled WGS sequence"/>
</dbReference>
<gene>
    <name evidence="5" type="ORF">DPV69_09500</name>
</gene>
<evidence type="ECO:0000313" key="6">
    <source>
        <dbReference type="Proteomes" id="UP000284120"/>
    </source>
</evidence>
<dbReference type="CDD" id="cd09895">
    <property type="entry name" value="NGN_SP_UpxY"/>
    <property type="match status" value="1"/>
</dbReference>
<proteinExistence type="predicted"/>
<dbReference type="InterPro" id="IPR005824">
    <property type="entry name" value="KOW"/>
</dbReference>
<evidence type="ECO:0000256" key="2">
    <source>
        <dbReference type="ARBA" id="ARBA00023015"/>
    </source>
</evidence>
<name>A0A443YX88_9SPHI</name>
<sequence length="168" mass="19625">MIDNLYRWYPVYTNSRAEKKAYQELQRKGIEAYLPLKKEWRQWSDRKKIVEEPLFKSYIFVRISNKEHAEVLMTQGVSRFLYFSGKIAVMPDKQMEDLKLLLTSGEDLTLIEHEIQPGEKVLIHAGPFKGMIAELVSIENKKSLVLKLENLGYALEVKTSMAYIEPLK</sequence>
<evidence type="ECO:0000313" key="5">
    <source>
        <dbReference type="EMBL" id="RWU08594.1"/>
    </source>
</evidence>
<keyword evidence="2" id="KW-0805">Transcription regulation</keyword>
<reference evidence="5 6" key="1">
    <citation type="submission" date="2018-06" db="EMBL/GenBank/DDBJ databases">
        <title>Pedobacter endophyticus sp. nov., an endophytic bacterium isolated from a leaf of Triticum aestivum.</title>
        <authorList>
            <person name="Zhang L."/>
        </authorList>
    </citation>
    <scope>NUCLEOTIDE SEQUENCE [LARGE SCALE GENOMIC DNA]</scope>
    <source>
        <strain evidence="5 6">CM134L-2</strain>
    </source>
</reference>
<dbReference type="GO" id="GO:0006354">
    <property type="term" value="P:DNA-templated transcription elongation"/>
    <property type="evidence" value="ECO:0007669"/>
    <property type="project" value="InterPro"/>
</dbReference>
<dbReference type="InterPro" id="IPR036735">
    <property type="entry name" value="NGN_dom_sf"/>
</dbReference>
<dbReference type="GO" id="GO:0031564">
    <property type="term" value="P:transcription antitermination"/>
    <property type="evidence" value="ECO:0007669"/>
    <property type="project" value="UniProtKB-KW"/>
</dbReference>
<evidence type="ECO:0000256" key="1">
    <source>
        <dbReference type="ARBA" id="ARBA00022814"/>
    </source>
</evidence>
<organism evidence="5 6">
    <name type="scientific">Pedobacter chitinilyticus</name>
    <dbReference type="NCBI Taxonomy" id="2233776"/>
    <lineage>
        <taxon>Bacteria</taxon>
        <taxon>Pseudomonadati</taxon>
        <taxon>Bacteroidota</taxon>
        <taxon>Sphingobacteriia</taxon>
        <taxon>Sphingobacteriales</taxon>
        <taxon>Sphingobacteriaceae</taxon>
        <taxon>Pedobacter</taxon>
    </lineage>
</organism>
<keyword evidence="1" id="KW-0889">Transcription antitermination</keyword>
<dbReference type="Pfam" id="PF00467">
    <property type="entry name" value="KOW"/>
    <property type="match status" value="1"/>
</dbReference>
<dbReference type="RefSeq" id="WP_113647109.1">
    <property type="nucleotide sequence ID" value="NZ_QMHN01000002.1"/>
</dbReference>
<dbReference type="EMBL" id="SAYW01000002">
    <property type="protein sequence ID" value="RWU08594.1"/>
    <property type="molecule type" value="Genomic_DNA"/>
</dbReference>
<dbReference type="SMART" id="SM00739">
    <property type="entry name" value="KOW"/>
    <property type="match status" value="1"/>
</dbReference>
<dbReference type="InterPro" id="IPR043425">
    <property type="entry name" value="NusG-like"/>
</dbReference>
<dbReference type="AlphaFoldDB" id="A0A443YX88"/>
<comment type="caution">
    <text evidence="5">The sequence shown here is derived from an EMBL/GenBank/DDBJ whole genome shotgun (WGS) entry which is preliminary data.</text>
</comment>
<dbReference type="PANTHER" id="PTHR30265:SF4">
    <property type="entry name" value="KOW MOTIF FAMILY PROTEIN, EXPRESSED"/>
    <property type="match status" value="1"/>
</dbReference>
<dbReference type="OrthoDB" id="9796143at2"/>
<dbReference type="PANTHER" id="PTHR30265">
    <property type="entry name" value="RHO-INTERACTING TRANSCRIPTION TERMINATION FACTOR NUSG"/>
    <property type="match status" value="1"/>
</dbReference>
<dbReference type="Pfam" id="PF02357">
    <property type="entry name" value="NusG"/>
    <property type="match status" value="1"/>
</dbReference>
<dbReference type="NCBIfam" id="NF033644">
    <property type="entry name" value="antiterm_UpxY"/>
    <property type="match status" value="1"/>
</dbReference>
<accession>A0A443YX88</accession>
<dbReference type="SUPFAM" id="SSF50104">
    <property type="entry name" value="Translation proteins SH3-like domain"/>
    <property type="match status" value="1"/>
</dbReference>